<keyword evidence="1" id="KW-0175">Coiled coil</keyword>
<organism evidence="2">
    <name type="scientific">Tanacetum cinerariifolium</name>
    <name type="common">Dalmatian daisy</name>
    <name type="synonym">Chrysanthemum cinerariifolium</name>
    <dbReference type="NCBI Taxonomy" id="118510"/>
    <lineage>
        <taxon>Eukaryota</taxon>
        <taxon>Viridiplantae</taxon>
        <taxon>Streptophyta</taxon>
        <taxon>Embryophyta</taxon>
        <taxon>Tracheophyta</taxon>
        <taxon>Spermatophyta</taxon>
        <taxon>Magnoliopsida</taxon>
        <taxon>eudicotyledons</taxon>
        <taxon>Gunneridae</taxon>
        <taxon>Pentapetalae</taxon>
        <taxon>asterids</taxon>
        <taxon>campanulids</taxon>
        <taxon>Asterales</taxon>
        <taxon>Asteraceae</taxon>
        <taxon>Asteroideae</taxon>
        <taxon>Anthemideae</taxon>
        <taxon>Anthemidinae</taxon>
        <taxon>Tanacetum</taxon>
    </lineage>
</organism>
<proteinExistence type="predicted"/>
<sequence>MAQQTETELRISKRNRTPKNFGPKFHLYLIKGRRDEVSSQHFYCFNVEDDLKTCDEALKSQDVALERSNLDKVDLTKEFFSSKFSIKDMGEADVILVSTPIDTSGKPMPINAQAISQLEHSRKIGCLMYAMTCTRLDIAFAVGKLSRIKRYIDIKPNNELIQYCLQNPPYKFKWSEKTVPVAEGSSETTTEGYTKNYKIVSQDIMNQLDTEAEAVQIILTGIYDDIYSTVDACPNACEMWKAIERLKYDESINVQDLKTNLYWEFEKFTSRMSQELKIVSHHKLYDILKQHQNKVNEIRAERLALQNDNDNYNMFANDREHLEQPKSINGTYLEEQGYTNIIIDSLDMSTNGETVNQDDDDLSKECDLPASLIEKLKCEIDDSKNRNKFLESSNKTLFDKLKGEIKDFKTKNKSLETSNNHFKEANNELLKTNQLMFKHLKRFQVELDRYHNVNYASKIEIDYAKVKGDLMSYKMKS</sequence>
<evidence type="ECO:0000256" key="1">
    <source>
        <dbReference type="SAM" id="Coils"/>
    </source>
</evidence>
<accession>A0A6L2JYF7</accession>
<dbReference type="AlphaFoldDB" id="A0A6L2JYF7"/>
<comment type="caution">
    <text evidence="2">The sequence shown here is derived from an EMBL/GenBank/DDBJ whole genome shotgun (WGS) entry which is preliminary data.</text>
</comment>
<gene>
    <name evidence="2" type="ORF">Tci_012652</name>
</gene>
<reference evidence="2" key="1">
    <citation type="journal article" date="2019" name="Sci. Rep.">
        <title>Draft genome of Tanacetum cinerariifolium, the natural source of mosquito coil.</title>
        <authorList>
            <person name="Yamashiro T."/>
            <person name="Shiraishi A."/>
            <person name="Satake H."/>
            <person name="Nakayama K."/>
        </authorList>
    </citation>
    <scope>NUCLEOTIDE SEQUENCE</scope>
</reference>
<feature type="coiled-coil region" evidence="1">
    <location>
        <begin position="373"/>
        <end position="418"/>
    </location>
</feature>
<evidence type="ECO:0000313" key="2">
    <source>
        <dbReference type="EMBL" id="GEU40674.1"/>
    </source>
</evidence>
<name>A0A6L2JYF7_TANCI</name>
<dbReference type="EMBL" id="BKCJ010001335">
    <property type="protein sequence ID" value="GEU40674.1"/>
    <property type="molecule type" value="Genomic_DNA"/>
</dbReference>
<protein>
    <submittedName>
        <fullName evidence="2">Zinc finger, CCHC-type</fullName>
    </submittedName>
</protein>